<sequence length="52" mass="5486">MTADEHLAAAVALITESPDVPEDISGVVLHAMVAVGMYLQSLVENQKQPPQA</sequence>
<proteinExistence type="predicted"/>
<organism evidence="1">
    <name type="scientific">Mycobacterium phage Pharb</name>
    <dbReference type="NCBI Taxonomy" id="3136626"/>
    <lineage>
        <taxon>Viruses</taxon>
    </lineage>
</organism>
<reference evidence="1" key="1">
    <citation type="submission" date="2024-04" db="EMBL/GenBank/DDBJ databases">
        <authorList>
            <person name="Bains C."/>
            <person name="Hallett B."/>
            <person name="Lee H."/>
            <person name="Redzematovic E."/>
            <person name="Hutchison K.W."/>
            <person name="Molloy S.D."/>
            <person name="Viland M.D."/>
            <person name="Lewis C.M."/>
            <person name="Garlena R.A."/>
            <person name="Russell D.A."/>
            <person name="Jacobs-Sera D."/>
            <person name="Hatfull G.F."/>
        </authorList>
    </citation>
    <scope>NUCLEOTIDE SEQUENCE</scope>
</reference>
<protein>
    <submittedName>
        <fullName evidence="1">Uncharacterized protein</fullName>
    </submittedName>
</protein>
<evidence type="ECO:0000313" key="1">
    <source>
        <dbReference type="EMBL" id="XCH43613.1"/>
    </source>
</evidence>
<gene>
    <name evidence="1" type="primary">3</name>
    <name evidence="1" type="ORF">SEA_PHARB_3</name>
</gene>
<accession>A0AAU8GPF7</accession>
<name>A0AAU8GPF7_9VIRU</name>
<dbReference type="EMBL" id="PP750966">
    <property type="protein sequence ID" value="XCH43613.1"/>
    <property type="molecule type" value="Genomic_DNA"/>
</dbReference>